<name>A0A0A9X3Q2_LYGHE</name>
<protein>
    <submittedName>
        <fullName evidence="1">Uncharacterized protein</fullName>
    </submittedName>
</protein>
<feature type="non-terminal residue" evidence="1">
    <location>
        <position position="100"/>
    </location>
</feature>
<dbReference type="AlphaFoldDB" id="A0A0A9X3Q2"/>
<evidence type="ECO:0000313" key="1">
    <source>
        <dbReference type="EMBL" id="JAG11720.1"/>
    </source>
</evidence>
<feature type="non-terminal residue" evidence="1">
    <location>
        <position position="1"/>
    </location>
</feature>
<reference evidence="1" key="2">
    <citation type="submission" date="2014-07" db="EMBL/GenBank/DDBJ databases">
        <authorList>
            <person name="Hull J."/>
        </authorList>
    </citation>
    <scope>NUCLEOTIDE SEQUENCE</scope>
</reference>
<organism evidence="1">
    <name type="scientific">Lygus hesperus</name>
    <name type="common">Western plant bug</name>
    <dbReference type="NCBI Taxonomy" id="30085"/>
    <lineage>
        <taxon>Eukaryota</taxon>
        <taxon>Metazoa</taxon>
        <taxon>Ecdysozoa</taxon>
        <taxon>Arthropoda</taxon>
        <taxon>Hexapoda</taxon>
        <taxon>Insecta</taxon>
        <taxon>Pterygota</taxon>
        <taxon>Neoptera</taxon>
        <taxon>Paraneoptera</taxon>
        <taxon>Hemiptera</taxon>
        <taxon>Heteroptera</taxon>
        <taxon>Panheteroptera</taxon>
        <taxon>Cimicomorpha</taxon>
        <taxon>Miridae</taxon>
        <taxon>Mirini</taxon>
        <taxon>Lygus</taxon>
    </lineage>
</organism>
<reference evidence="1" key="1">
    <citation type="journal article" date="2014" name="PLoS ONE">
        <title>Transcriptome-Based Identification of ABC Transporters in the Western Tarnished Plant Bug Lygus hesperus.</title>
        <authorList>
            <person name="Hull J.J."/>
            <person name="Chaney K."/>
            <person name="Geib S.M."/>
            <person name="Fabrick J.A."/>
            <person name="Brent C.S."/>
            <person name="Walsh D."/>
            <person name="Lavine L.C."/>
        </authorList>
    </citation>
    <scope>NUCLEOTIDE SEQUENCE</scope>
</reference>
<dbReference type="EMBL" id="GBHO01031884">
    <property type="protein sequence ID" value="JAG11720.1"/>
    <property type="molecule type" value="Transcribed_RNA"/>
</dbReference>
<gene>
    <name evidence="1" type="ORF">CM83_105051</name>
</gene>
<sequence>SMGVRGKCVNAITNHLHKNNTKNKITSETKMYNKTKSFLKTHPNIIITKSDKSNQTVAIKKDEYIDKIEQLLIDPETYTIVKKNPTKRIETEMNKTLKTL</sequence>
<accession>A0A0A9X3Q2</accession>
<proteinExistence type="predicted"/>